<dbReference type="SUPFAM" id="SSF55347">
    <property type="entry name" value="Glyceraldehyde-3-phosphate dehydrogenase-like, C-terminal domain"/>
    <property type="match status" value="1"/>
</dbReference>
<dbReference type="GO" id="GO:0000166">
    <property type="term" value="F:nucleotide binding"/>
    <property type="evidence" value="ECO:0007669"/>
    <property type="project" value="InterPro"/>
</dbReference>
<reference evidence="4" key="1">
    <citation type="submission" date="2020-11" db="EMBL/GenBank/DDBJ databases">
        <authorList>
            <consortium name="DOE Joint Genome Institute"/>
            <person name="Ahrendt S."/>
            <person name="Riley R."/>
            <person name="Andreopoulos W."/>
            <person name="Labutti K."/>
            <person name="Pangilinan J."/>
            <person name="Ruiz-Duenas F.J."/>
            <person name="Barrasa J.M."/>
            <person name="Sanchez-Garcia M."/>
            <person name="Camarero S."/>
            <person name="Miyauchi S."/>
            <person name="Serrano A."/>
            <person name="Linde D."/>
            <person name="Babiker R."/>
            <person name="Drula E."/>
            <person name="Ayuso-Fernandez I."/>
            <person name="Pacheco R."/>
            <person name="Padilla G."/>
            <person name="Ferreira P."/>
            <person name="Barriuso J."/>
            <person name="Kellner H."/>
            <person name="Castanera R."/>
            <person name="Alfaro M."/>
            <person name="Ramirez L."/>
            <person name="Pisabarro A.G."/>
            <person name="Kuo A."/>
            <person name="Tritt A."/>
            <person name="Lipzen A."/>
            <person name="He G."/>
            <person name="Yan M."/>
            <person name="Ng V."/>
            <person name="Cullen D."/>
            <person name="Martin F."/>
            <person name="Rosso M.-N."/>
            <person name="Henrissat B."/>
            <person name="Hibbett D."/>
            <person name="Martinez A.T."/>
            <person name="Grigoriev I.V."/>
        </authorList>
    </citation>
    <scope>NUCLEOTIDE SEQUENCE</scope>
    <source>
        <strain evidence="4">CIRM-BRFM 674</strain>
    </source>
</reference>
<evidence type="ECO:0000313" key="5">
    <source>
        <dbReference type="Proteomes" id="UP000807469"/>
    </source>
</evidence>
<name>A0A9P5YVW7_9AGAR</name>
<dbReference type="InterPro" id="IPR000683">
    <property type="entry name" value="Gfo/Idh/MocA-like_OxRdtase_N"/>
</dbReference>
<dbReference type="Gene3D" id="3.30.360.10">
    <property type="entry name" value="Dihydrodipicolinate Reductase, domain 2"/>
    <property type="match status" value="1"/>
</dbReference>
<dbReference type="Gene3D" id="3.40.50.720">
    <property type="entry name" value="NAD(P)-binding Rossmann-like Domain"/>
    <property type="match status" value="1"/>
</dbReference>
<dbReference type="Proteomes" id="UP000807469">
    <property type="component" value="Unassembled WGS sequence"/>
</dbReference>
<proteinExistence type="inferred from homology"/>
<evidence type="ECO:0000259" key="3">
    <source>
        <dbReference type="Pfam" id="PF22725"/>
    </source>
</evidence>
<dbReference type="GO" id="GO:0006740">
    <property type="term" value="P:NADPH regeneration"/>
    <property type="evidence" value="ECO:0007669"/>
    <property type="project" value="TreeGrafter"/>
</dbReference>
<comment type="similarity">
    <text evidence="1">Belongs to the Gfo/Idh/MocA family.</text>
</comment>
<dbReference type="PANTHER" id="PTHR42840:SF5">
    <property type="entry name" value="NAD(P)-BINDING ROSSMANN-FOLD SUPERFAMILY PROTEIN"/>
    <property type="match status" value="1"/>
</dbReference>
<evidence type="ECO:0000313" key="4">
    <source>
        <dbReference type="EMBL" id="KAF9476098.1"/>
    </source>
</evidence>
<accession>A0A9P5YVW7</accession>
<dbReference type="GO" id="GO:0016491">
    <property type="term" value="F:oxidoreductase activity"/>
    <property type="evidence" value="ECO:0007669"/>
    <property type="project" value="TreeGrafter"/>
</dbReference>
<feature type="domain" description="Gfo/Idh/MocA-like oxidoreductase N-terminal" evidence="2">
    <location>
        <begin position="6"/>
        <end position="121"/>
    </location>
</feature>
<protein>
    <submittedName>
        <fullName evidence="4">NAD(P)-binding protein</fullName>
    </submittedName>
</protein>
<dbReference type="SUPFAM" id="SSF51735">
    <property type="entry name" value="NAD(P)-binding Rossmann-fold domains"/>
    <property type="match status" value="1"/>
</dbReference>
<keyword evidence="5" id="KW-1185">Reference proteome</keyword>
<dbReference type="InterPro" id="IPR036291">
    <property type="entry name" value="NAD(P)-bd_dom_sf"/>
</dbReference>
<dbReference type="Pfam" id="PF01408">
    <property type="entry name" value="GFO_IDH_MocA"/>
    <property type="match status" value="1"/>
</dbReference>
<feature type="domain" description="GFO/IDH/MocA-like oxidoreductase" evidence="3">
    <location>
        <begin position="142"/>
        <end position="269"/>
    </location>
</feature>
<dbReference type="OrthoDB" id="64915at2759"/>
<dbReference type="InterPro" id="IPR055170">
    <property type="entry name" value="GFO_IDH_MocA-like_dom"/>
</dbReference>
<dbReference type="AlphaFoldDB" id="A0A9P5YVW7"/>
<dbReference type="PANTHER" id="PTHR42840">
    <property type="entry name" value="NAD(P)-BINDING ROSSMANN-FOLD SUPERFAMILY PROTEIN-RELATED"/>
    <property type="match status" value="1"/>
</dbReference>
<evidence type="ECO:0000256" key="1">
    <source>
        <dbReference type="ARBA" id="ARBA00010928"/>
    </source>
</evidence>
<dbReference type="EMBL" id="MU155307">
    <property type="protein sequence ID" value="KAF9476098.1"/>
    <property type="molecule type" value="Genomic_DNA"/>
</dbReference>
<organism evidence="4 5">
    <name type="scientific">Pholiota conissans</name>
    <dbReference type="NCBI Taxonomy" id="109636"/>
    <lineage>
        <taxon>Eukaryota</taxon>
        <taxon>Fungi</taxon>
        <taxon>Dikarya</taxon>
        <taxon>Basidiomycota</taxon>
        <taxon>Agaricomycotina</taxon>
        <taxon>Agaricomycetes</taxon>
        <taxon>Agaricomycetidae</taxon>
        <taxon>Agaricales</taxon>
        <taxon>Agaricineae</taxon>
        <taxon>Strophariaceae</taxon>
        <taxon>Pholiota</taxon>
    </lineage>
</organism>
<gene>
    <name evidence="4" type="ORF">BDN70DRAFT_907816</name>
</gene>
<evidence type="ECO:0000259" key="2">
    <source>
        <dbReference type="Pfam" id="PF01408"/>
    </source>
</evidence>
<dbReference type="Pfam" id="PF22725">
    <property type="entry name" value="GFO_IDH_MocA_C3"/>
    <property type="match status" value="1"/>
</dbReference>
<sequence>MSSIKGIAILGAGLFAKEAHLPALAALGDAAPPLKAVYSRSQQSSQSLADAAIASLKLATPPSVYYDGDASSNLDALLARSDIAAPAIVLQALAAGKHVLSEKPVAPDVAQGLDLIKTYKELYQPKGLIWRVAENYEAESGYRKVGEIIRSGKIGDVIFFKSVVVNYIDKESKWYKTPWRTIPDYQGGFLLDGGVHTVAVLRVMLPHAFTHLSGFASLNKDYLKPHDTIHTVVKAGDHFHGISEMTFACPTKSRPNADAFVITGNDGWVSVNNVNIPGSDKPIIRIVVKSVVKVEGQPEQEAEETIDVPSQGVLAEQQSFFDALEGKDDGLNLGDPFAALADVAFIQAALNSNGKLVDLTKLLEGKTE</sequence>
<comment type="caution">
    <text evidence="4">The sequence shown here is derived from an EMBL/GenBank/DDBJ whole genome shotgun (WGS) entry which is preliminary data.</text>
</comment>
<dbReference type="GO" id="GO:0005737">
    <property type="term" value="C:cytoplasm"/>
    <property type="evidence" value="ECO:0007669"/>
    <property type="project" value="TreeGrafter"/>
</dbReference>